<dbReference type="GO" id="GO:0016887">
    <property type="term" value="F:ATP hydrolysis activity"/>
    <property type="evidence" value="ECO:0007669"/>
    <property type="project" value="InterPro"/>
</dbReference>
<evidence type="ECO:0000256" key="4">
    <source>
        <dbReference type="ARBA" id="ARBA00022741"/>
    </source>
</evidence>
<proteinExistence type="inferred from homology"/>
<dbReference type="InterPro" id="IPR050763">
    <property type="entry name" value="ABC_transporter_ATP-binding"/>
</dbReference>
<keyword evidence="3" id="KW-0536">Nodulation</keyword>
<evidence type="ECO:0000256" key="2">
    <source>
        <dbReference type="ARBA" id="ARBA00022448"/>
    </source>
</evidence>
<dbReference type="EMBL" id="CP048877">
    <property type="protein sequence ID" value="QIJ72346.1"/>
    <property type="molecule type" value="Genomic_DNA"/>
</dbReference>
<dbReference type="Proteomes" id="UP000502179">
    <property type="component" value="Chromosome"/>
</dbReference>
<sequence length="261" mass="29253">MSGKDNSRRPDDQTKKAHQAILRVRGLTKAFGEKEALKGVSFDLLTGEILGILGPNGAGKTTLIHCLLGLIAPTSGKIEVFGLEFSRHRIKILERMNFASNYVSLPLSLTLWENLMVYALIYRVPQPGKRCHEMLKLFDLEGLATSPARKLSSGQMMRLCLAKALINDPEILLLDEPTAGLDPEMARKTRKLLKRLRQERGLSVIYTSHNLQEMEEISDRVALIREGRLLALGSAEEIRSRFAAQNLEEAFFRALEEKNVS</sequence>
<dbReference type="InterPro" id="IPR017871">
    <property type="entry name" value="ABC_transporter-like_CS"/>
</dbReference>
<dbReference type="InterPro" id="IPR003439">
    <property type="entry name" value="ABC_transporter-like_ATP-bd"/>
</dbReference>
<dbReference type="Pfam" id="PF00005">
    <property type="entry name" value="ABC_tran"/>
    <property type="match status" value="1"/>
</dbReference>
<keyword evidence="5 6" id="KW-0067">ATP-binding</keyword>
<dbReference type="CDD" id="cd03230">
    <property type="entry name" value="ABC_DR_subfamily_A"/>
    <property type="match status" value="1"/>
</dbReference>
<keyword evidence="2" id="KW-0813">Transport</keyword>
<evidence type="ECO:0000313" key="7">
    <source>
        <dbReference type="Proteomes" id="UP000502179"/>
    </source>
</evidence>
<accession>A0A6G7PXR9</accession>
<dbReference type="PROSITE" id="PS50893">
    <property type="entry name" value="ABC_TRANSPORTER_2"/>
    <property type="match status" value="1"/>
</dbReference>
<evidence type="ECO:0000313" key="6">
    <source>
        <dbReference type="EMBL" id="QIJ72346.1"/>
    </source>
</evidence>
<evidence type="ECO:0000256" key="5">
    <source>
        <dbReference type="ARBA" id="ARBA00022840"/>
    </source>
</evidence>
<evidence type="ECO:0000256" key="1">
    <source>
        <dbReference type="ARBA" id="ARBA00005417"/>
    </source>
</evidence>
<dbReference type="SUPFAM" id="SSF52540">
    <property type="entry name" value="P-loop containing nucleoside triphosphate hydrolases"/>
    <property type="match status" value="1"/>
</dbReference>
<gene>
    <name evidence="6" type="ORF">G4V39_08700</name>
</gene>
<dbReference type="PROSITE" id="PS00211">
    <property type="entry name" value="ABC_TRANSPORTER_1"/>
    <property type="match status" value="1"/>
</dbReference>
<organism evidence="6 7">
    <name type="scientific">Thermosulfuriphilus ammonigenes</name>
    <dbReference type="NCBI Taxonomy" id="1936021"/>
    <lineage>
        <taxon>Bacteria</taxon>
        <taxon>Pseudomonadati</taxon>
        <taxon>Thermodesulfobacteriota</taxon>
        <taxon>Thermodesulfobacteria</taxon>
        <taxon>Thermodesulfobacteriales</taxon>
        <taxon>Thermodesulfobacteriaceae</taxon>
        <taxon>Thermosulfuriphilus</taxon>
    </lineage>
</organism>
<dbReference type="RefSeq" id="WP_166032564.1">
    <property type="nucleotide sequence ID" value="NZ_CP048877.1"/>
</dbReference>
<name>A0A6G7PXR9_9BACT</name>
<dbReference type="InterPro" id="IPR003593">
    <property type="entry name" value="AAA+_ATPase"/>
</dbReference>
<dbReference type="Gene3D" id="3.40.50.300">
    <property type="entry name" value="P-loop containing nucleotide triphosphate hydrolases"/>
    <property type="match status" value="1"/>
</dbReference>
<dbReference type="InterPro" id="IPR027417">
    <property type="entry name" value="P-loop_NTPase"/>
</dbReference>
<dbReference type="PANTHER" id="PTHR42711">
    <property type="entry name" value="ABC TRANSPORTER ATP-BINDING PROTEIN"/>
    <property type="match status" value="1"/>
</dbReference>
<evidence type="ECO:0000256" key="3">
    <source>
        <dbReference type="ARBA" id="ARBA00022458"/>
    </source>
</evidence>
<dbReference type="AlphaFoldDB" id="A0A6G7PXR9"/>
<keyword evidence="4" id="KW-0547">Nucleotide-binding</keyword>
<protein>
    <submittedName>
        <fullName evidence="6">ABC transporter ATP-binding protein</fullName>
    </submittedName>
</protein>
<dbReference type="GO" id="GO:0005524">
    <property type="term" value="F:ATP binding"/>
    <property type="evidence" value="ECO:0007669"/>
    <property type="project" value="UniProtKB-KW"/>
</dbReference>
<comment type="similarity">
    <text evidence="1">Belongs to the ABC transporter superfamily.</text>
</comment>
<keyword evidence="7" id="KW-1185">Reference proteome</keyword>
<dbReference type="KEGG" id="tav:G4V39_08700"/>
<reference evidence="6 7" key="1">
    <citation type="submission" date="2020-02" db="EMBL/GenBank/DDBJ databases">
        <title>Genome analysis of Thermosulfuriphilus ammonigenes ST65T, an anaerobic thermophilic chemolithoautotrophic bacterium isolated from a deep-sea hydrothermal vent.</title>
        <authorList>
            <person name="Slobodkina G."/>
            <person name="Allioux M."/>
            <person name="Merkel A."/>
            <person name="Alain K."/>
            <person name="Jebbar M."/>
            <person name="Slobodkin A."/>
        </authorList>
    </citation>
    <scope>NUCLEOTIDE SEQUENCE [LARGE SCALE GENOMIC DNA]</scope>
    <source>
        <strain evidence="6 7">ST65</strain>
    </source>
</reference>
<dbReference type="PANTHER" id="PTHR42711:SF5">
    <property type="entry name" value="ABC TRANSPORTER ATP-BINDING PROTEIN NATA"/>
    <property type="match status" value="1"/>
</dbReference>
<dbReference type="SMART" id="SM00382">
    <property type="entry name" value="AAA"/>
    <property type="match status" value="1"/>
</dbReference>